<dbReference type="Pfam" id="PF03061">
    <property type="entry name" value="4HBT"/>
    <property type="match status" value="1"/>
</dbReference>
<dbReference type="PANTHER" id="PTHR11049:SF5">
    <property type="entry name" value="ACYL-COA THIOESTER HYDROLASE YCIA"/>
    <property type="match status" value="1"/>
</dbReference>
<dbReference type="CDD" id="cd03442">
    <property type="entry name" value="BFIT_BACH"/>
    <property type="match status" value="1"/>
</dbReference>
<dbReference type="GO" id="GO:0005829">
    <property type="term" value="C:cytosol"/>
    <property type="evidence" value="ECO:0007669"/>
    <property type="project" value="TreeGrafter"/>
</dbReference>
<dbReference type="EMBL" id="JACHIE010000005">
    <property type="protein sequence ID" value="MBB6456813.1"/>
    <property type="molecule type" value="Genomic_DNA"/>
</dbReference>
<dbReference type="Proteomes" id="UP000578000">
    <property type="component" value="Unassembled WGS sequence"/>
</dbReference>
<evidence type="ECO:0000259" key="4">
    <source>
        <dbReference type="PROSITE" id="PS51770"/>
    </source>
</evidence>
<dbReference type="GO" id="GO:0009062">
    <property type="term" value="P:fatty acid catabolic process"/>
    <property type="evidence" value="ECO:0007669"/>
    <property type="project" value="TreeGrafter"/>
</dbReference>
<dbReference type="InterPro" id="IPR033120">
    <property type="entry name" value="HOTDOG_ACOT"/>
</dbReference>
<name>A0A841QF36_9PROT</name>
<keyword evidence="2 3" id="KW-0378">Hydrolase</keyword>
<dbReference type="GO" id="GO:0006637">
    <property type="term" value="P:acyl-CoA metabolic process"/>
    <property type="evidence" value="ECO:0007669"/>
    <property type="project" value="TreeGrafter"/>
</dbReference>
<dbReference type="RefSeq" id="WP_306309677.1">
    <property type="nucleotide sequence ID" value="NZ_BAABDB010000040.1"/>
</dbReference>
<gene>
    <name evidence="5" type="ORF">HNR55_001396</name>
</gene>
<dbReference type="PROSITE" id="PS51770">
    <property type="entry name" value="HOTDOG_ACOT"/>
    <property type="match status" value="1"/>
</dbReference>
<evidence type="ECO:0000313" key="6">
    <source>
        <dbReference type="Proteomes" id="UP000578000"/>
    </source>
</evidence>
<sequence>MGKTEPSDWATDAHLAVRVVAMRRDTNAAGDIFGGWVASQMDLAASTAAEGFAGCKCVTVAINGMVFHHPMAVGDELNVYTRIVKVGRTSITICAESVRRIRRTNIRQKVTSGNFVFVAVGEDGRPQTLDKEWHLADQKAPPEN</sequence>
<dbReference type="InterPro" id="IPR006683">
    <property type="entry name" value="Thioestr_dom"/>
</dbReference>
<dbReference type="Gene3D" id="3.10.129.10">
    <property type="entry name" value="Hotdog Thioesterase"/>
    <property type="match status" value="1"/>
</dbReference>
<protein>
    <submittedName>
        <fullName evidence="5">Acyl-CoA thioesterase YciA</fullName>
        <ecNumber evidence="5">3.1.2.-</ecNumber>
    </submittedName>
</protein>
<dbReference type="InterPro" id="IPR040170">
    <property type="entry name" value="Cytosol_ACT"/>
</dbReference>
<reference evidence="5 6" key="1">
    <citation type="submission" date="2020-08" db="EMBL/GenBank/DDBJ databases">
        <title>Genomic Encyclopedia of Type Strains, Phase IV (KMG-IV): sequencing the most valuable type-strain genomes for metagenomic binning, comparative biology and taxonomic classification.</title>
        <authorList>
            <person name="Goeker M."/>
        </authorList>
    </citation>
    <scope>NUCLEOTIDE SEQUENCE [LARGE SCALE GENOMIC DNA]</scope>
    <source>
        <strain evidence="5 6">DSM 4491</strain>
    </source>
</reference>
<dbReference type="SUPFAM" id="SSF54637">
    <property type="entry name" value="Thioesterase/thiol ester dehydrase-isomerase"/>
    <property type="match status" value="1"/>
</dbReference>
<feature type="domain" description="HotDog ACOT-type" evidence="4">
    <location>
        <begin position="11"/>
        <end position="123"/>
    </location>
</feature>
<accession>A0A841QF36</accession>
<comment type="similarity">
    <text evidence="1">Belongs to the acyl coenzyme A hydrolase family.</text>
</comment>
<evidence type="ECO:0000256" key="3">
    <source>
        <dbReference type="PROSITE-ProRule" id="PRU01106"/>
    </source>
</evidence>
<dbReference type="AlphaFoldDB" id="A0A841QF36"/>
<dbReference type="GO" id="GO:0052816">
    <property type="term" value="F:long-chain fatty acyl-CoA hydrolase activity"/>
    <property type="evidence" value="ECO:0007669"/>
    <property type="project" value="TreeGrafter"/>
</dbReference>
<organism evidence="5 6">
    <name type="scientific">Acetobacter lovaniensis</name>
    <dbReference type="NCBI Taxonomy" id="104100"/>
    <lineage>
        <taxon>Bacteria</taxon>
        <taxon>Pseudomonadati</taxon>
        <taxon>Pseudomonadota</taxon>
        <taxon>Alphaproteobacteria</taxon>
        <taxon>Acetobacterales</taxon>
        <taxon>Acetobacteraceae</taxon>
        <taxon>Acetobacter</taxon>
    </lineage>
</organism>
<keyword evidence="6" id="KW-1185">Reference proteome</keyword>
<evidence type="ECO:0000313" key="5">
    <source>
        <dbReference type="EMBL" id="MBB6456813.1"/>
    </source>
</evidence>
<dbReference type="EC" id="3.1.2.-" evidence="5"/>
<proteinExistence type="inferred from homology"/>
<evidence type="ECO:0000256" key="1">
    <source>
        <dbReference type="ARBA" id="ARBA00010458"/>
    </source>
</evidence>
<comment type="caution">
    <text evidence="5">The sequence shown here is derived from an EMBL/GenBank/DDBJ whole genome shotgun (WGS) entry which is preliminary data.</text>
</comment>
<evidence type="ECO:0000256" key="2">
    <source>
        <dbReference type="ARBA" id="ARBA00022801"/>
    </source>
</evidence>
<dbReference type="PANTHER" id="PTHR11049">
    <property type="entry name" value="ACYL COENZYME A THIOESTER HYDROLASE"/>
    <property type="match status" value="1"/>
</dbReference>
<dbReference type="InterPro" id="IPR029069">
    <property type="entry name" value="HotDog_dom_sf"/>
</dbReference>